<dbReference type="PROSITE" id="PS00061">
    <property type="entry name" value="ADH_SHORT"/>
    <property type="match status" value="1"/>
</dbReference>
<evidence type="ECO:0000256" key="2">
    <source>
        <dbReference type="ARBA" id="ARBA00023002"/>
    </source>
</evidence>
<evidence type="ECO:0000313" key="4">
    <source>
        <dbReference type="EMBL" id="CAA0093510.1"/>
    </source>
</evidence>
<dbReference type="Proteomes" id="UP000439591">
    <property type="component" value="Unassembled WGS sequence"/>
</dbReference>
<dbReference type="Gene3D" id="3.40.50.720">
    <property type="entry name" value="NAD(P)-binding Rossmann-like Domain"/>
    <property type="match status" value="1"/>
</dbReference>
<dbReference type="InterPro" id="IPR036291">
    <property type="entry name" value="NAD(P)-bd_dom_sf"/>
</dbReference>
<dbReference type="SUPFAM" id="SSF51735">
    <property type="entry name" value="NAD(P)-binding Rossmann-fold domains"/>
    <property type="match status" value="1"/>
</dbReference>
<dbReference type="InterPro" id="IPR020904">
    <property type="entry name" value="Sc_DH/Rdtase_CS"/>
</dbReference>
<dbReference type="AlphaFoldDB" id="A0A5S9Q2X0"/>
<protein>
    <submittedName>
        <fullName evidence="5">Cyclopentanol dehydrogenase</fullName>
        <ecNumber evidence="5">1.1.1.163</ecNumber>
    </submittedName>
</protein>
<accession>A0A5S9Q2X0</accession>
<organism evidence="5 7">
    <name type="scientific">Zhongshania aliphaticivorans</name>
    <dbReference type="NCBI Taxonomy" id="1470434"/>
    <lineage>
        <taxon>Bacteria</taxon>
        <taxon>Pseudomonadati</taxon>
        <taxon>Pseudomonadota</taxon>
        <taxon>Gammaproteobacteria</taxon>
        <taxon>Cellvibrionales</taxon>
        <taxon>Spongiibacteraceae</taxon>
        <taxon>Zhongshania</taxon>
    </lineage>
</organism>
<evidence type="ECO:0000313" key="5">
    <source>
        <dbReference type="EMBL" id="CAA0111450.1"/>
    </source>
</evidence>
<evidence type="ECO:0000256" key="1">
    <source>
        <dbReference type="ARBA" id="ARBA00006484"/>
    </source>
</evidence>
<dbReference type="InterPro" id="IPR057326">
    <property type="entry name" value="KR_dom"/>
</dbReference>
<dbReference type="PANTHER" id="PTHR42760:SF115">
    <property type="entry name" value="3-OXOACYL-[ACYL-CARRIER-PROTEIN] REDUCTASE FABG"/>
    <property type="match status" value="1"/>
</dbReference>
<feature type="domain" description="Ketoreductase" evidence="3">
    <location>
        <begin position="6"/>
        <end position="191"/>
    </location>
</feature>
<dbReference type="GO" id="GO:0055041">
    <property type="term" value="F:cyclopentanol dehydrogenase activity"/>
    <property type="evidence" value="ECO:0007669"/>
    <property type="project" value="UniProtKB-EC"/>
</dbReference>
<keyword evidence="2 5" id="KW-0560">Oxidoreductase</keyword>
<comment type="similarity">
    <text evidence="1">Belongs to the short-chain dehydrogenases/reductases (SDR) family.</text>
</comment>
<evidence type="ECO:0000313" key="7">
    <source>
        <dbReference type="Proteomes" id="UP000439591"/>
    </source>
</evidence>
<keyword evidence="6" id="KW-1185">Reference proteome</keyword>
<reference evidence="6 7" key="1">
    <citation type="submission" date="2019-11" db="EMBL/GenBank/DDBJ databases">
        <authorList>
            <person name="Holert J."/>
        </authorList>
    </citation>
    <scope>NUCLEOTIDE SEQUENCE [LARGE SCALE GENOMIC DNA]</scope>
    <source>
        <strain evidence="5">BC3_2A</strain>
        <strain evidence="4">SB11_1A</strain>
    </source>
</reference>
<dbReference type="Proteomes" id="UP000435877">
    <property type="component" value="Unassembled WGS sequence"/>
</dbReference>
<gene>
    <name evidence="5" type="primary">cpnA_1</name>
    <name evidence="4" type="ORF">IHBHHGIJ_02487</name>
    <name evidence="5" type="ORF">KFEGEMFD_02674</name>
</gene>
<dbReference type="EMBL" id="CACSIM010000004">
    <property type="protein sequence ID" value="CAA0111450.1"/>
    <property type="molecule type" value="Genomic_DNA"/>
</dbReference>
<dbReference type="NCBIfam" id="NF005559">
    <property type="entry name" value="PRK07231.1"/>
    <property type="match status" value="1"/>
</dbReference>
<dbReference type="PRINTS" id="PR00080">
    <property type="entry name" value="SDRFAMILY"/>
</dbReference>
<dbReference type="PANTHER" id="PTHR42760">
    <property type="entry name" value="SHORT-CHAIN DEHYDROGENASES/REDUCTASES FAMILY MEMBER"/>
    <property type="match status" value="1"/>
</dbReference>
<sequence>MRLKDKVAIVTGGGSGIGAAICNCFAQQGASVVVTDINLAGAQNVVDQIIKSGGNAMAVEQDVVDEQRWSEVIAITLSEFGGLDVLVNNAGIGMRGSVESTTLAEWQRTQSINLDSVFLGTQQAVRAMKQNGGSIINISSIEGIVGEATCAAYNASKGGVRIFTKSAALHCANEGYRIRVNSIHPGFIATPLVIAAIESLPASEAEQLSAQLLAKIPFGELGNPEDIANGALFLASDESRYMTGSELVIDGGYTAQ</sequence>
<dbReference type="EC" id="1.1.1.163" evidence="5"/>
<dbReference type="PRINTS" id="PR00081">
    <property type="entry name" value="GDHRDH"/>
</dbReference>
<proteinExistence type="inferred from homology"/>
<evidence type="ECO:0000259" key="3">
    <source>
        <dbReference type="SMART" id="SM00822"/>
    </source>
</evidence>
<dbReference type="Pfam" id="PF13561">
    <property type="entry name" value="adh_short_C2"/>
    <property type="match status" value="1"/>
</dbReference>
<name>A0A5S9Q2X0_9GAMM</name>
<dbReference type="InterPro" id="IPR002347">
    <property type="entry name" value="SDR_fam"/>
</dbReference>
<dbReference type="SMART" id="SM00822">
    <property type="entry name" value="PKS_KR"/>
    <property type="match status" value="1"/>
</dbReference>
<evidence type="ECO:0000313" key="6">
    <source>
        <dbReference type="Proteomes" id="UP000435877"/>
    </source>
</evidence>
<dbReference type="EMBL" id="CACSIK010000001">
    <property type="protein sequence ID" value="CAA0093510.1"/>
    <property type="molecule type" value="Genomic_DNA"/>
</dbReference>
<dbReference type="FunFam" id="3.40.50.720:FF:000084">
    <property type="entry name" value="Short-chain dehydrogenase reductase"/>
    <property type="match status" value="1"/>
</dbReference>